<dbReference type="AlphaFoldDB" id="M5G6K9"/>
<feature type="chain" id="PRO_5004067497" evidence="2">
    <location>
        <begin position="20"/>
        <end position="335"/>
    </location>
</feature>
<feature type="transmembrane region" description="Helical" evidence="1">
    <location>
        <begin position="257"/>
        <end position="281"/>
    </location>
</feature>
<sequence>MKFLYAAIGVAALAFRASAAPLRVDVFVGSSGGPVALEEALKNVETRPNVPVQVSGFGFVRAGASAFHPHVEIVEVTDKKTAHWVYKPASGEQGSVLVSDGAAPVREKDEAFRNWVMTHPEVHHGGDILQHRPIHLNHNWGKKPGCHKSWEQSFNGVAASIREAFGFAPIHPHGAPLPLQMVSSDRVLLHPYTTSPAENDDRLMRRPDARWPMPFHHQGQGRHHRFHHHRGGDWHKKPFSRRLMHALYILGPVEGRIVAFILGLGVGTLIRVIFVMGLLAYRSFTGRSNRIMLSDDTEACEPIVVERIYEIKEKDHAPAYTAVVVDGEQTLAPPS</sequence>
<evidence type="ECO:0000313" key="3">
    <source>
        <dbReference type="EMBL" id="EJU04334.1"/>
    </source>
</evidence>
<keyword evidence="1" id="KW-0812">Transmembrane</keyword>
<keyword evidence="1" id="KW-0472">Membrane</keyword>
<name>M5G6K9_DACPD</name>
<feature type="signal peptide" evidence="2">
    <location>
        <begin position="1"/>
        <end position="19"/>
    </location>
</feature>
<keyword evidence="4" id="KW-1185">Reference proteome</keyword>
<evidence type="ECO:0000313" key="4">
    <source>
        <dbReference type="Proteomes" id="UP000030653"/>
    </source>
</evidence>
<reference evidence="3 4" key="1">
    <citation type="journal article" date="2012" name="Science">
        <title>The Paleozoic origin of enzymatic lignin decomposition reconstructed from 31 fungal genomes.</title>
        <authorList>
            <person name="Floudas D."/>
            <person name="Binder M."/>
            <person name="Riley R."/>
            <person name="Barry K."/>
            <person name="Blanchette R.A."/>
            <person name="Henrissat B."/>
            <person name="Martinez A.T."/>
            <person name="Otillar R."/>
            <person name="Spatafora J.W."/>
            <person name="Yadav J.S."/>
            <person name="Aerts A."/>
            <person name="Benoit I."/>
            <person name="Boyd A."/>
            <person name="Carlson A."/>
            <person name="Copeland A."/>
            <person name="Coutinho P.M."/>
            <person name="de Vries R.P."/>
            <person name="Ferreira P."/>
            <person name="Findley K."/>
            <person name="Foster B."/>
            <person name="Gaskell J."/>
            <person name="Glotzer D."/>
            <person name="Gorecki P."/>
            <person name="Heitman J."/>
            <person name="Hesse C."/>
            <person name="Hori C."/>
            <person name="Igarashi K."/>
            <person name="Jurgens J.A."/>
            <person name="Kallen N."/>
            <person name="Kersten P."/>
            <person name="Kohler A."/>
            <person name="Kuees U."/>
            <person name="Kumar T.K.A."/>
            <person name="Kuo A."/>
            <person name="LaButti K."/>
            <person name="Larrondo L.F."/>
            <person name="Lindquist E."/>
            <person name="Ling A."/>
            <person name="Lombard V."/>
            <person name="Lucas S."/>
            <person name="Lundell T."/>
            <person name="Martin R."/>
            <person name="McLaughlin D.J."/>
            <person name="Morgenstern I."/>
            <person name="Morin E."/>
            <person name="Murat C."/>
            <person name="Nagy L.G."/>
            <person name="Nolan M."/>
            <person name="Ohm R.A."/>
            <person name="Patyshakuliyeva A."/>
            <person name="Rokas A."/>
            <person name="Ruiz-Duenas F.J."/>
            <person name="Sabat G."/>
            <person name="Salamov A."/>
            <person name="Samejima M."/>
            <person name="Schmutz J."/>
            <person name="Slot J.C."/>
            <person name="St John F."/>
            <person name="Stenlid J."/>
            <person name="Sun H."/>
            <person name="Sun S."/>
            <person name="Syed K."/>
            <person name="Tsang A."/>
            <person name="Wiebenga A."/>
            <person name="Young D."/>
            <person name="Pisabarro A."/>
            <person name="Eastwood D.C."/>
            <person name="Martin F."/>
            <person name="Cullen D."/>
            <person name="Grigoriev I.V."/>
            <person name="Hibbett D.S."/>
        </authorList>
    </citation>
    <scope>NUCLEOTIDE SEQUENCE [LARGE SCALE GENOMIC DNA]</scope>
    <source>
        <strain evidence="3 4">DJM-731 SS1</strain>
    </source>
</reference>
<dbReference type="Proteomes" id="UP000030653">
    <property type="component" value="Unassembled WGS sequence"/>
</dbReference>
<dbReference type="OrthoDB" id="3233375at2759"/>
<dbReference type="RefSeq" id="XP_040631228.1">
    <property type="nucleotide sequence ID" value="XM_040772132.1"/>
</dbReference>
<dbReference type="HOGENOM" id="CLU_829048_0_0_1"/>
<accession>M5G6K9</accession>
<keyword evidence="1" id="KW-1133">Transmembrane helix</keyword>
<evidence type="ECO:0000256" key="1">
    <source>
        <dbReference type="SAM" id="Phobius"/>
    </source>
</evidence>
<organism evidence="3 4">
    <name type="scientific">Dacryopinax primogenitus (strain DJM 731)</name>
    <name type="common">Brown rot fungus</name>
    <dbReference type="NCBI Taxonomy" id="1858805"/>
    <lineage>
        <taxon>Eukaryota</taxon>
        <taxon>Fungi</taxon>
        <taxon>Dikarya</taxon>
        <taxon>Basidiomycota</taxon>
        <taxon>Agaricomycotina</taxon>
        <taxon>Dacrymycetes</taxon>
        <taxon>Dacrymycetales</taxon>
        <taxon>Dacrymycetaceae</taxon>
        <taxon>Dacryopinax</taxon>
    </lineage>
</organism>
<evidence type="ECO:0000256" key="2">
    <source>
        <dbReference type="SAM" id="SignalP"/>
    </source>
</evidence>
<protein>
    <submittedName>
        <fullName evidence="3">Uncharacterized protein</fullName>
    </submittedName>
</protein>
<dbReference type="EMBL" id="JH795858">
    <property type="protein sequence ID" value="EJU04334.1"/>
    <property type="molecule type" value="Genomic_DNA"/>
</dbReference>
<proteinExistence type="predicted"/>
<gene>
    <name evidence="3" type="ORF">DACRYDRAFT_20901</name>
</gene>
<dbReference type="GeneID" id="63687194"/>
<keyword evidence="2" id="KW-0732">Signal</keyword>